<feature type="compositionally biased region" description="Polar residues" evidence="1">
    <location>
        <begin position="1"/>
        <end position="17"/>
    </location>
</feature>
<evidence type="ECO:0000313" key="3">
    <source>
        <dbReference type="Proteomes" id="UP000006757"/>
    </source>
</evidence>
<gene>
    <name evidence="2" type="ORF">A1Q2_00272</name>
</gene>
<proteinExistence type="predicted"/>
<evidence type="ECO:0000313" key="2">
    <source>
        <dbReference type="EMBL" id="EKD05511.1"/>
    </source>
</evidence>
<dbReference type="Proteomes" id="UP000006757">
    <property type="component" value="Unassembled WGS sequence"/>
</dbReference>
<sequence length="201" mass="21672">MTSPDNGSQQPADTSSRPPLPTNSPRFAQGADWIEAYRRGRPLTWTDAWTVVKIKLATSWSNALRARKTLGLCLGGIHLFLRCREKDVEKTRPPPSRLTSSALILLGTVGGMAAHEWVTVFGDLQHWQIDGSVWKVIATRLCTWSPFSVTDHASSECLPSASAPTPASRLTRSRSPTGASRIAPDSSSSPGRAGARASHTA</sequence>
<evidence type="ECO:0000256" key="1">
    <source>
        <dbReference type="SAM" id="MobiDB-lite"/>
    </source>
</evidence>
<keyword evidence="3" id="KW-1185">Reference proteome</keyword>
<feature type="compositionally biased region" description="Low complexity" evidence="1">
    <location>
        <begin position="183"/>
        <end position="201"/>
    </location>
</feature>
<dbReference type="HOGENOM" id="CLU_1361279_0_0_1"/>
<comment type="caution">
    <text evidence="2">The sequence shown here is derived from an EMBL/GenBank/DDBJ whole genome shotgun (WGS) entry which is preliminary data.</text>
</comment>
<feature type="region of interest" description="Disordered" evidence="1">
    <location>
        <begin position="1"/>
        <end position="25"/>
    </location>
</feature>
<dbReference type="InParanoid" id="K1VY38"/>
<name>K1VY38_TRIAC</name>
<dbReference type="EMBL" id="AMBO01000091">
    <property type="protein sequence ID" value="EKD05511.1"/>
    <property type="molecule type" value="Genomic_DNA"/>
</dbReference>
<organism evidence="2 3">
    <name type="scientific">Trichosporon asahii var. asahii (strain CBS 8904)</name>
    <name type="common">Yeast</name>
    <dbReference type="NCBI Taxonomy" id="1220162"/>
    <lineage>
        <taxon>Eukaryota</taxon>
        <taxon>Fungi</taxon>
        <taxon>Dikarya</taxon>
        <taxon>Basidiomycota</taxon>
        <taxon>Agaricomycotina</taxon>
        <taxon>Tremellomycetes</taxon>
        <taxon>Trichosporonales</taxon>
        <taxon>Trichosporonaceae</taxon>
        <taxon>Trichosporon</taxon>
    </lineage>
</organism>
<feature type="region of interest" description="Disordered" evidence="1">
    <location>
        <begin position="151"/>
        <end position="201"/>
    </location>
</feature>
<protein>
    <submittedName>
        <fullName evidence="2">Uncharacterized protein</fullName>
    </submittedName>
</protein>
<feature type="compositionally biased region" description="Polar residues" evidence="1">
    <location>
        <begin position="162"/>
        <end position="178"/>
    </location>
</feature>
<dbReference type="AlphaFoldDB" id="K1VY38"/>
<accession>K1VY38</accession>
<reference evidence="2 3" key="1">
    <citation type="journal article" date="2012" name="Eukaryot. Cell">
        <title>Genome sequence of the Trichosporon asahii environmental strain CBS 8904.</title>
        <authorList>
            <person name="Yang R.Y."/>
            <person name="Li H.T."/>
            <person name="Zhu H."/>
            <person name="Zhou G.P."/>
            <person name="Wang M."/>
            <person name="Wang L."/>
        </authorList>
    </citation>
    <scope>NUCLEOTIDE SEQUENCE [LARGE SCALE GENOMIC DNA]</scope>
    <source>
        <strain evidence="2 3">CBS 8904</strain>
    </source>
</reference>